<keyword evidence="5" id="KW-0393">Immunoglobulin domain</keyword>
<organism evidence="8">
    <name type="scientific">Mesocestoides corti</name>
    <name type="common">Flatworm</name>
    <dbReference type="NCBI Taxonomy" id="53468"/>
    <lineage>
        <taxon>Eukaryota</taxon>
        <taxon>Metazoa</taxon>
        <taxon>Spiralia</taxon>
        <taxon>Lophotrochozoa</taxon>
        <taxon>Platyhelminthes</taxon>
        <taxon>Cestoda</taxon>
        <taxon>Eucestoda</taxon>
        <taxon>Cyclophyllidea</taxon>
        <taxon>Mesocestoididae</taxon>
        <taxon>Mesocestoides</taxon>
    </lineage>
</organism>
<keyword evidence="4" id="KW-0325">Glycoprotein</keyword>
<evidence type="ECO:0000256" key="3">
    <source>
        <dbReference type="ARBA" id="ARBA00023157"/>
    </source>
</evidence>
<dbReference type="PANTHER" id="PTHR11640">
    <property type="entry name" value="NEPHRIN"/>
    <property type="match status" value="1"/>
</dbReference>
<dbReference type="InterPro" id="IPR051275">
    <property type="entry name" value="Cell_adhesion_signaling"/>
</dbReference>
<dbReference type="GO" id="GO:0005886">
    <property type="term" value="C:plasma membrane"/>
    <property type="evidence" value="ECO:0007669"/>
    <property type="project" value="TreeGrafter"/>
</dbReference>
<feature type="domain" description="Ig-like" evidence="7">
    <location>
        <begin position="464"/>
        <end position="603"/>
    </location>
</feature>
<evidence type="ECO:0000313" key="8">
    <source>
        <dbReference type="WBParaSite" id="MCU_011234-RA"/>
    </source>
</evidence>
<sequence>MKIVIWENLLKCIITFLSVHHVLSQISRRHVFLESASNVSVLLGHDAYFVCNGGNKWTYESDVKASGREVGPHPPLGEFKKKVDSVYNLGPIQTSYLMSTKQNIPSSVYTMQDGRGRLILRIDNASLSDAGHYRCHGDVNTQDAFLSVHPKEHFAVNHTNGLPAVPLAAGMLKFFRMFPSDRADEVILYCPLTNAQQVLAWEWREPIPPDSELAAVLPRDAIPSRTVSFNESGIFSNENVEIGPGLAWVRILDPFSPEAPNKLWCKFEMQDLWHSKRGHPSYYEIHWTLYEPINVKVMLHNSSSEPLFYDQETRGNGVDYSAIYGSLGLERESSSHRDRMALLAEPKPRLIEGYPARLACVYRPIHGSQSAGRPVQIAAWFRGDDYRPLPQPPFHVNNTQEEGVSWLTVRAFPLNLAEDQPSFEQAEQVPYEKITCVVNSLVDEENNYTVTSNASLVLEVIRQPRIIATQEMSAEVSLGDYVQLTCLAIANGRPNISIDFSSKVGRRPWGFLTSAAESQSDPLETGSPEDVQTAGWSPLVESYRLKLHQPQADPQKPMLHKLVVDVRGALREHHGVYRCRVTNAAGQVQHIGHLRVRSEPSLTIQPHQSTYFLTRRPLIISCLVTGYPLAGTNLTAHMLANEDGDEQAMADEPQVRKHLAEVERNSPVRLMVLKANRLREPFVSVKLTDIRAGVYEG</sequence>
<evidence type="ECO:0000256" key="4">
    <source>
        <dbReference type="ARBA" id="ARBA00023180"/>
    </source>
</evidence>
<keyword evidence="2" id="KW-0472">Membrane</keyword>
<dbReference type="GO" id="GO:0050839">
    <property type="term" value="F:cell adhesion molecule binding"/>
    <property type="evidence" value="ECO:0007669"/>
    <property type="project" value="TreeGrafter"/>
</dbReference>
<dbReference type="InterPro" id="IPR013783">
    <property type="entry name" value="Ig-like_fold"/>
</dbReference>
<evidence type="ECO:0000256" key="6">
    <source>
        <dbReference type="SAM" id="SignalP"/>
    </source>
</evidence>
<dbReference type="PANTHER" id="PTHR11640:SF164">
    <property type="entry name" value="MAM DOMAIN-CONTAINING GLYCOSYLPHOSPHATIDYLINOSITOL ANCHOR PROTEIN 1"/>
    <property type="match status" value="1"/>
</dbReference>
<evidence type="ECO:0000256" key="2">
    <source>
        <dbReference type="ARBA" id="ARBA00023136"/>
    </source>
</evidence>
<keyword evidence="3" id="KW-1015">Disulfide bond</keyword>
<dbReference type="GO" id="GO:0005911">
    <property type="term" value="C:cell-cell junction"/>
    <property type="evidence" value="ECO:0007669"/>
    <property type="project" value="TreeGrafter"/>
</dbReference>
<dbReference type="Gene3D" id="2.60.40.10">
    <property type="entry name" value="Immunoglobulins"/>
    <property type="match status" value="2"/>
</dbReference>
<keyword evidence="6" id="KW-0732">Signal</keyword>
<comment type="subcellular location">
    <subcellularLocation>
        <location evidence="1">Membrane</location>
        <topology evidence="1">Single-pass type I membrane protein</topology>
    </subcellularLocation>
</comment>
<dbReference type="SMART" id="SM00409">
    <property type="entry name" value="IG"/>
    <property type="match status" value="2"/>
</dbReference>
<dbReference type="GO" id="GO:0098609">
    <property type="term" value="P:cell-cell adhesion"/>
    <property type="evidence" value="ECO:0007669"/>
    <property type="project" value="TreeGrafter"/>
</dbReference>
<dbReference type="PROSITE" id="PS50835">
    <property type="entry name" value="IG_LIKE"/>
    <property type="match status" value="1"/>
</dbReference>
<evidence type="ECO:0000259" key="7">
    <source>
        <dbReference type="PROSITE" id="PS50835"/>
    </source>
</evidence>
<feature type="signal peptide" evidence="6">
    <location>
        <begin position="1"/>
        <end position="24"/>
    </location>
</feature>
<reference evidence="8" key="1">
    <citation type="submission" date="2019-11" db="UniProtKB">
        <authorList>
            <consortium name="WormBaseParasite"/>
        </authorList>
    </citation>
    <scope>IDENTIFICATION</scope>
</reference>
<dbReference type="InterPro" id="IPR003599">
    <property type="entry name" value="Ig_sub"/>
</dbReference>
<dbReference type="InterPro" id="IPR036179">
    <property type="entry name" value="Ig-like_dom_sf"/>
</dbReference>
<proteinExistence type="predicted"/>
<dbReference type="SUPFAM" id="SSF48726">
    <property type="entry name" value="Immunoglobulin"/>
    <property type="match status" value="2"/>
</dbReference>
<dbReference type="WBParaSite" id="MCU_011234-RA">
    <property type="protein sequence ID" value="MCU_011234-RA"/>
    <property type="gene ID" value="MCU_011234"/>
</dbReference>
<feature type="chain" id="PRO_5024319553" evidence="6">
    <location>
        <begin position="25"/>
        <end position="697"/>
    </location>
</feature>
<protein>
    <submittedName>
        <fullName evidence="8">Ig-like domain-containing protein</fullName>
    </submittedName>
</protein>
<dbReference type="AlphaFoldDB" id="A0A5K3FT54"/>
<dbReference type="CDD" id="cd00096">
    <property type="entry name" value="Ig"/>
    <property type="match status" value="1"/>
</dbReference>
<accession>A0A5K3FT54</accession>
<evidence type="ECO:0000256" key="1">
    <source>
        <dbReference type="ARBA" id="ARBA00004479"/>
    </source>
</evidence>
<name>A0A5K3FT54_MESCO</name>
<evidence type="ECO:0000256" key="5">
    <source>
        <dbReference type="ARBA" id="ARBA00023319"/>
    </source>
</evidence>
<dbReference type="InterPro" id="IPR007110">
    <property type="entry name" value="Ig-like_dom"/>
</dbReference>